<protein>
    <recommendedName>
        <fullName evidence="6">Fungal-specific transcription factor domain-containing protein</fullName>
    </recommendedName>
</protein>
<keyword evidence="5" id="KW-1185">Reference proteome</keyword>
<evidence type="ECO:0000313" key="5">
    <source>
        <dbReference type="Proteomes" id="UP001610446"/>
    </source>
</evidence>
<accession>A0ABR4JTI4</accession>
<evidence type="ECO:0000256" key="1">
    <source>
        <dbReference type="ARBA" id="ARBA00004123"/>
    </source>
</evidence>
<evidence type="ECO:0000256" key="2">
    <source>
        <dbReference type="ARBA" id="ARBA00023242"/>
    </source>
</evidence>
<dbReference type="Proteomes" id="UP001610446">
    <property type="component" value="Unassembled WGS sequence"/>
</dbReference>
<organism evidence="4 5">
    <name type="scientific">Aspergillus pseudoustus</name>
    <dbReference type="NCBI Taxonomy" id="1810923"/>
    <lineage>
        <taxon>Eukaryota</taxon>
        <taxon>Fungi</taxon>
        <taxon>Dikarya</taxon>
        <taxon>Ascomycota</taxon>
        <taxon>Pezizomycotina</taxon>
        <taxon>Eurotiomycetes</taxon>
        <taxon>Eurotiomycetidae</taxon>
        <taxon>Eurotiales</taxon>
        <taxon>Aspergillaceae</taxon>
        <taxon>Aspergillus</taxon>
        <taxon>Aspergillus subgen. Nidulantes</taxon>
    </lineage>
</organism>
<feature type="region of interest" description="Disordered" evidence="3">
    <location>
        <begin position="327"/>
        <end position="347"/>
    </location>
</feature>
<keyword evidence="2" id="KW-0539">Nucleus</keyword>
<dbReference type="Pfam" id="PF11951">
    <property type="entry name" value="Fungal_trans_2"/>
    <property type="match status" value="1"/>
</dbReference>
<dbReference type="PANTHER" id="PTHR37534">
    <property type="entry name" value="TRANSCRIPTIONAL ACTIVATOR PROTEIN UGA3"/>
    <property type="match status" value="1"/>
</dbReference>
<proteinExistence type="predicted"/>
<comment type="caution">
    <text evidence="4">The sequence shown here is derived from an EMBL/GenBank/DDBJ whole genome shotgun (WGS) entry which is preliminary data.</text>
</comment>
<evidence type="ECO:0000313" key="4">
    <source>
        <dbReference type="EMBL" id="KAL2843350.1"/>
    </source>
</evidence>
<dbReference type="InterPro" id="IPR021858">
    <property type="entry name" value="Fun_TF"/>
</dbReference>
<gene>
    <name evidence="4" type="ORF">BJY01DRAFT_248638</name>
</gene>
<feature type="compositionally biased region" description="Basic and acidic residues" evidence="3">
    <location>
        <begin position="330"/>
        <end position="339"/>
    </location>
</feature>
<name>A0ABR4JTI4_9EURO</name>
<dbReference type="PANTHER" id="PTHR37534:SF46">
    <property type="entry name" value="ZN(II)2CYS6 TRANSCRIPTION FACTOR (EUROFUNG)"/>
    <property type="match status" value="1"/>
</dbReference>
<sequence>MSSRALTACLEPSDKAVPTQNNTMHAHRNFSNVNPDSALNMEWWPDSSWAGQICSLESPSSWTFVRDDIWDDLTINPLAPSELAFAAGFPIRQEQVDTDHTTTSARNADQEVFALQMSSTPRSIAPGVSVTLAKESAHHAKLFALFQEILQPPAAILIGGQRRWRRLQRYLVELSTGNRIVRHALLCVIELLGVEQISSWNDHSRQQCEVRILDNHRLACEEVDAIVRSETVDRMTGILDELLAVIVLLAWFEVIQDQDEHTLRFPQQSADIIITTPDYEWNRYSRQLLSWLSILDSKGTCLSGRSPLLSTKALEVVSKYPTQIITSNDEEAHSEHNDLGDLTPRSLSSGPIVAGTSLSASRGSTTKKAPVAVGHGKQIVLQAIIQPALEWYSSLQLYTRRISALDKHHRRRFTPEDEYEVVIVSKDLENKLWELWDQRPTIISLSVDDLTRFMSADVATRAMEVFSVHLASFWILFVYLHRVCWWSLPHSETVRQALEQVWRHFHSAYGEQVQGREKHKTVHPALLWPVFLFGSECQEEDRRAWAVGQLQALGQSKPVLRVGEDEDSEVIPPFRMSSGVTRNASRAAVLLKELIERQTKSGVRVDDRDLAMEMFGCYFCFV</sequence>
<evidence type="ECO:0000256" key="3">
    <source>
        <dbReference type="SAM" id="MobiDB-lite"/>
    </source>
</evidence>
<reference evidence="4 5" key="1">
    <citation type="submission" date="2024-07" db="EMBL/GenBank/DDBJ databases">
        <title>Section-level genome sequencing and comparative genomics of Aspergillus sections Usti and Cavernicolus.</title>
        <authorList>
            <consortium name="Lawrence Berkeley National Laboratory"/>
            <person name="Nybo J.L."/>
            <person name="Vesth T.C."/>
            <person name="Theobald S."/>
            <person name="Frisvad J.C."/>
            <person name="Larsen T.O."/>
            <person name="Kjaerboelling I."/>
            <person name="Rothschild-Mancinelli K."/>
            <person name="Lyhne E.K."/>
            <person name="Kogle M.E."/>
            <person name="Barry K."/>
            <person name="Clum A."/>
            <person name="Na H."/>
            <person name="Ledsgaard L."/>
            <person name="Lin J."/>
            <person name="Lipzen A."/>
            <person name="Kuo A."/>
            <person name="Riley R."/>
            <person name="Mondo S."/>
            <person name="Labutti K."/>
            <person name="Haridas S."/>
            <person name="Pangalinan J."/>
            <person name="Salamov A.A."/>
            <person name="Simmons B.A."/>
            <person name="Magnuson J.K."/>
            <person name="Chen J."/>
            <person name="Drula E."/>
            <person name="Henrissat B."/>
            <person name="Wiebenga A."/>
            <person name="Lubbers R.J."/>
            <person name="Gomes A.C."/>
            <person name="Makela M.R."/>
            <person name="Stajich J."/>
            <person name="Grigoriev I.V."/>
            <person name="Mortensen U.H."/>
            <person name="De Vries R.P."/>
            <person name="Baker S.E."/>
            <person name="Andersen M.R."/>
        </authorList>
    </citation>
    <scope>NUCLEOTIDE SEQUENCE [LARGE SCALE GENOMIC DNA]</scope>
    <source>
        <strain evidence="4 5">CBS 123904</strain>
    </source>
</reference>
<dbReference type="EMBL" id="JBFXLU010000090">
    <property type="protein sequence ID" value="KAL2843350.1"/>
    <property type="molecule type" value="Genomic_DNA"/>
</dbReference>
<evidence type="ECO:0008006" key="6">
    <source>
        <dbReference type="Google" id="ProtNLM"/>
    </source>
</evidence>
<comment type="subcellular location">
    <subcellularLocation>
        <location evidence="1">Nucleus</location>
    </subcellularLocation>
</comment>